<protein>
    <submittedName>
        <fullName evidence="2">Uncharacterized protein</fullName>
    </submittedName>
</protein>
<accession>A0A0L0F6D9</accession>
<feature type="region of interest" description="Disordered" evidence="1">
    <location>
        <begin position="29"/>
        <end position="53"/>
    </location>
</feature>
<dbReference type="GeneID" id="25915662"/>
<evidence type="ECO:0000313" key="3">
    <source>
        <dbReference type="Proteomes" id="UP000054560"/>
    </source>
</evidence>
<proteinExistence type="predicted"/>
<name>A0A0L0F6D9_9EUKA</name>
<evidence type="ECO:0000313" key="2">
    <source>
        <dbReference type="EMBL" id="KNC72290.1"/>
    </source>
</evidence>
<sequence length="97" mass="11104">HYENVSSEPMATIGQHLQELNRKMAEAPCAYDPPATADMHNTRSTDDYDTHMHTHTAEDYDSHMHTLPHAHDPDAAHDYGCFDRSSDVDVFEEYIDE</sequence>
<dbReference type="RefSeq" id="XP_014146192.1">
    <property type="nucleotide sequence ID" value="XM_014290717.1"/>
</dbReference>
<evidence type="ECO:0000256" key="1">
    <source>
        <dbReference type="SAM" id="MobiDB-lite"/>
    </source>
</evidence>
<dbReference type="Proteomes" id="UP000054560">
    <property type="component" value="Unassembled WGS sequence"/>
</dbReference>
<keyword evidence="3" id="KW-1185">Reference proteome</keyword>
<feature type="non-terminal residue" evidence="2">
    <location>
        <position position="1"/>
    </location>
</feature>
<gene>
    <name evidence="2" type="ORF">SARC_15158</name>
</gene>
<feature type="compositionally biased region" description="Basic and acidic residues" evidence="1">
    <location>
        <begin position="40"/>
        <end position="53"/>
    </location>
</feature>
<dbReference type="AlphaFoldDB" id="A0A0L0F6D9"/>
<organism evidence="2 3">
    <name type="scientific">Sphaeroforma arctica JP610</name>
    <dbReference type="NCBI Taxonomy" id="667725"/>
    <lineage>
        <taxon>Eukaryota</taxon>
        <taxon>Ichthyosporea</taxon>
        <taxon>Ichthyophonida</taxon>
        <taxon>Sphaeroforma</taxon>
    </lineage>
</organism>
<dbReference type="EMBL" id="KQ247294">
    <property type="protein sequence ID" value="KNC72290.1"/>
    <property type="molecule type" value="Genomic_DNA"/>
</dbReference>
<reference evidence="2 3" key="1">
    <citation type="submission" date="2011-02" db="EMBL/GenBank/DDBJ databases">
        <title>The Genome Sequence of Sphaeroforma arctica JP610.</title>
        <authorList>
            <consortium name="The Broad Institute Genome Sequencing Platform"/>
            <person name="Russ C."/>
            <person name="Cuomo C."/>
            <person name="Young S.K."/>
            <person name="Zeng Q."/>
            <person name="Gargeya S."/>
            <person name="Alvarado L."/>
            <person name="Berlin A."/>
            <person name="Chapman S.B."/>
            <person name="Chen Z."/>
            <person name="Freedman E."/>
            <person name="Gellesch M."/>
            <person name="Goldberg J."/>
            <person name="Griggs A."/>
            <person name="Gujja S."/>
            <person name="Heilman E."/>
            <person name="Heiman D."/>
            <person name="Howarth C."/>
            <person name="Mehta T."/>
            <person name="Neiman D."/>
            <person name="Pearson M."/>
            <person name="Roberts A."/>
            <person name="Saif S."/>
            <person name="Shea T."/>
            <person name="Shenoy N."/>
            <person name="Sisk P."/>
            <person name="Stolte C."/>
            <person name="Sykes S."/>
            <person name="White J."/>
            <person name="Yandava C."/>
            <person name="Burger G."/>
            <person name="Gray M.W."/>
            <person name="Holland P.W.H."/>
            <person name="King N."/>
            <person name="Lang F.B.F."/>
            <person name="Roger A.J."/>
            <person name="Ruiz-Trillo I."/>
            <person name="Haas B."/>
            <person name="Nusbaum C."/>
            <person name="Birren B."/>
        </authorList>
    </citation>
    <scope>NUCLEOTIDE SEQUENCE [LARGE SCALE GENOMIC DNA]</scope>
    <source>
        <strain evidence="2 3">JP610</strain>
    </source>
</reference>